<dbReference type="InterPro" id="IPR029068">
    <property type="entry name" value="Glyas_Bleomycin-R_OHBP_Dase"/>
</dbReference>
<dbReference type="OrthoDB" id="512901at2"/>
<dbReference type="Proteomes" id="UP000321172">
    <property type="component" value="Chromosome"/>
</dbReference>
<dbReference type="SUPFAM" id="SSF54593">
    <property type="entry name" value="Glyoxalase/Bleomycin resistance protein/Dihydroxybiphenyl dioxygenase"/>
    <property type="match status" value="1"/>
</dbReference>
<name>A0A5B8S460_9SPHN</name>
<dbReference type="AlphaFoldDB" id="A0A5B8S460"/>
<accession>A0A5B8S460</accession>
<dbReference type="RefSeq" id="WP_147089960.1">
    <property type="nucleotide sequence ID" value="NZ_BAABJD010000001.1"/>
</dbReference>
<reference evidence="1 2" key="1">
    <citation type="journal article" date="2013" name="J. Microbiol. Biotechnol.">
        <title>Novosphingobium ginsenosidimutans sp. nov., with the ability to convert ginsenoside.</title>
        <authorList>
            <person name="Kim J.K."/>
            <person name="He D."/>
            <person name="Liu Q.M."/>
            <person name="Park H.Y."/>
            <person name="Jung M.S."/>
            <person name="Yoon M.H."/>
            <person name="Kim S.C."/>
            <person name="Im W.T."/>
        </authorList>
    </citation>
    <scope>NUCLEOTIDE SEQUENCE [LARGE SCALE GENOMIC DNA]</scope>
    <source>
        <strain evidence="1 2">FW-6</strain>
    </source>
</reference>
<evidence type="ECO:0008006" key="3">
    <source>
        <dbReference type="Google" id="ProtNLM"/>
    </source>
</evidence>
<dbReference type="EMBL" id="CP042345">
    <property type="protein sequence ID" value="QEA15928.1"/>
    <property type="molecule type" value="Genomic_DNA"/>
</dbReference>
<evidence type="ECO:0000313" key="2">
    <source>
        <dbReference type="Proteomes" id="UP000321172"/>
    </source>
</evidence>
<organism evidence="1 2">
    <name type="scientific">Novosphingobium ginsenosidimutans</name>
    <dbReference type="NCBI Taxonomy" id="1176536"/>
    <lineage>
        <taxon>Bacteria</taxon>
        <taxon>Pseudomonadati</taxon>
        <taxon>Pseudomonadota</taxon>
        <taxon>Alphaproteobacteria</taxon>
        <taxon>Sphingomonadales</taxon>
        <taxon>Sphingomonadaceae</taxon>
        <taxon>Novosphingobium</taxon>
    </lineage>
</organism>
<evidence type="ECO:0000313" key="1">
    <source>
        <dbReference type="EMBL" id="QEA15928.1"/>
    </source>
</evidence>
<gene>
    <name evidence="1" type="ORF">FRF71_07130</name>
</gene>
<dbReference type="KEGG" id="ngf:FRF71_07130"/>
<protein>
    <recommendedName>
        <fullName evidence="3">VOC family protein</fullName>
    </recommendedName>
</protein>
<keyword evidence="2" id="KW-1185">Reference proteome</keyword>
<proteinExistence type="predicted"/>
<sequence length="162" mass="17346">MTRILHASIPADRPDNVARVLARLMGGQAMPFPPGGPEAWIAWANDGQTEIEVVRRGDGLTQGPIEAEWRPTNAASRSSEVHLALAVPQAAADILAIARAAGWPARLCNRGGLFELIELWVEGAFLIELFDPAQAKHFAQVMSADQWAALLAAGSPPELQPV</sequence>